<proteinExistence type="predicted"/>
<evidence type="ECO:0000313" key="2">
    <source>
        <dbReference type="EMBL" id="KAK3288570.1"/>
    </source>
</evidence>
<accession>A0AAE0H2K2</accession>
<comment type="caution">
    <text evidence="2">The sequence shown here is derived from an EMBL/GenBank/DDBJ whole genome shotgun (WGS) entry which is preliminary data.</text>
</comment>
<keyword evidence="3" id="KW-1185">Reference proteome</keyword>
<sequence>MTSRLRRQKQAEVATSHATADELVTEPGEPHEQLLLDQIREELLPWREAPVTLTAIESTADLIAASDATCHFTVVYIVSGAVYYDTRGLKNCRRVRKYPFFDTQLRSVLREGRIRGFPAVRNTAFIMGTSADGAEGSTDYQGPPVEALRGEWGVSAQGPPVEAWFRKVPLFVIAKRWKGAAGVLVPNMHFGDVSSEWSRLSDSILDAARTNPFAARKPQAFWRGNCGTRKAPTWPRVELVSQWRKTELDVGFTESIKFPQDNLTQEVISILPRATMAPSAAGPN</sequence>
<reference evidence="2 3" key="1">
    <citation type="journal article" date="2015" name="Genome Biol. Evol.">
        <title>Comparative Genomics of a Bacterivorous Green Alga Reveals Evolutionary Causalities and Consequences of Phago-Mixotrophic Mode of Nutrition.</title>
        <authorList>
            <person name="Burns J.A."/>
            <person name="Paasch A."/>
            <person name="Narechania A."/>
            <person name="Kim E."/>
        </authorList>
    </citation>
    <scope>NUCLEOTIDE SEQUENCE [LARGE SCALE GENOMIC DNA]</scope>
    <source>
        <strain evidence="2 3">PLY_AMNH</strain>
    </source>
</reference>
<evidence type="ECO:0000256" key="1">
    <source>
        <dbReference type="SAM" id="MobiDB-lite"/>
    </source>
</evidence>
<name>A0AAE0H2K2_9CHLO</name>
<gene>
    <name evidence="2" type="ORF">CYMTET_3965</name>
</gene>
<organism evidence="2 3">
    <name type="scientific">Cymbomonas tetramitiformis</name>
    <dbReference type="NCBI Taxonomy" id="36881"/>
    <lineage>
        <taxon>Eukaryota</taxon>
        <taxon>Viridiplantae</taxon>
        <taxon>Chlorophyta</taxon>
        <taxon>Pyramimonadophyceae</taxon>
        <taxon>Pyramimonadales</taxon>
        <taxon>Pyramimonadaceae</taxon>
        <taxon>Cymbomonas</taxon>
    </lineage>
</organism>
<evidence type="ECO:0000313" key="3">
    <source>
        <dbReference type="Proteomes" id="UP001190700"/>
    </source>
</evidence>
<protein>
    <submittedName>
        <fullName evidence="2">Uncharacterized protein</fullName>
    </submittedName>
</protein>
<dbReference type="Proteomes" id="UP001190700">
    <property type="component" value="Unassembled WGS sequence"/>
</dbReference>
<dbReference type="AlphaFoldDB" id="A0AAE0H2K2"/>
<feature type="region of interest" description="Disordered" evidence="1">
    <location>
        <begin position="1"/>
        <end position="21"/>
    </location>
</feature>
<dbReference type="EMBL" id="LGRX02000433">
    <property type="protein sequence ID" value="KAK3288570.1"/>
    <property type="molecule type" value="Genomic_DNA"/>
</dbReference>